<evidence type="ECO:0000313" key="1">
    <source>
        <dbReference type="EMBL" id="KFZ32407.1"/>
    </source>
</evidence>
<comment type="caution">
    <text evidence="1">The sequence shown here is derived from an EMBL/GenBank/DDBJ whole genome shotgun (WGS) entry which is preliminary data.</text>
</comment>
<organism evidence="1">
    <name type="scientific">Anoxybacillus flavithermus</name>
    <dbReference type="NCBI Taxonomy" id="33934"/>
    <lineage>
        <taxon>Bacteria</taxon>
        <taxon>Bacillati</taxon>
        <taxon>Bacillota</taxon>
        <taxon>Bacilli</taxon>
        <taxon>Bacillales</taxon>
        <taxon>Anoxybacillaceae</taxon>
        <taxon>Anoxybacillus</taxon>
    </lineage>
</organism>
<dbReference type="AlphaFoldDB" id="A0A094IZA6"/>
<dbReference type="EMBL" id="JPZO01000046">
    <property type="protein sequence ID" value="KFZ32407.1"/>
    <property type="molecule type" value="Genomic_DNA"/>
</dbReference>
<accession>A0A094IZA6</accession>
<gene>
    <name evidence="1" type="ORF">JS44_08550</name>
</gene>
<reference evidence="1" key="1">
    <citation type="submission" date="2014-08" db="EMBL/GenBank/DDBJ databases">
        <title>Fullgenome sequencing of Anoxybacillus sp.25 isolate from Garga hot-spring Russia.</title>
        <authorList>
            <person name="Rozanov A.S."/>
            <person name="Kotenko A.V."/>
            <person name="Malup T.K."/>
            <person name="Peltek S.E."/>
        </authorList>
    </citation>
    <scope>NUCLEOTIDE SEQUENCE [LARGE SCALE GENOMIC DNA]</scope>
    <source>
        <strain evidence="1">25</strain>
    </source>
</reference>
<protein>
    <submittedName>
        <fullName evidence="1">Uncharacterized protein</fullName>
    </submittedName>
</protein>
<sequence length="216" mass="22187">MNNLSLVSNAPVAAQAKSVSKMSKALASTGKVLSKAALPLAVAAEAYSIYKAQDKTKAIVQSGTGIAGSIGGAKLGAAIGTAIAPGIGTAVGGVLGGLVGYAAGRWLGGKGVDAVRNSSTARAHHVANQNNTAYLSKAKQEMAMHINRAAHNFTLLTQYAGMASGKIAGASFELSNNIKKPLIIFALNDVYRSSLWMDGFTKRHSDSWATCHISSQ</sequence>
<name>A0A094IZA6_9BACL</name>
<proteinExistence type="predicted"/>